<accession>A0A5J4VN52</accession>
<dbReference type="Pfam" id="PF13358">
    <property type="entry name" value="DDE_3"/>
    <property type="match status" value="1"/>
</dbReference>
<feature type="domain" description="Tc1-like transposase DDE" evidence="1">
    <location>
        <begin position="143"/>
        <end position="292"/>
    </location>
</feature>
<dbReference type="OrthoDB" id="9996331at2759"/>
<dbReference type="InterPro" id="IPR036397">
    <property type="entry name" value="RNaseH_sf"/>
</dbReference>
<evidence type="ECO:0000313" key="3">
    <source>
        <dbReference type="Proteomes" id="UP000324800"/>
    </source>
</evidence>
<dbReference type="GO" id="GO:0003676">
    <property type="term" value="F:nucleic acid binding"/>
    <property type="evidence" value="ECO:0007669"/>
    <property type="project" value="InterPro"/>
</dbReference>
<gene>
    <name evidence="2" type="ORF">EZS28_020667</name>
</gene>
<dbReference type="Proteomes" id="UP000324800">
    <property type="component" value="Unassembled WGS sequence"/>
</dbReference>
<dbReference type="InterPro" id="IPR052338">
    <property type="entry name" value="Transposase_5"/>
</dbReference>
<proteinExistence type="predicted"/>
<name>A0A5J4VN52_9EUKA</name>
<protein>
    <recommendedName>
        <fullName evidence="1">Tc1-like transposase DDE domain-containing protein</fullName>
    </recommendedName>
</protein>
<dbReference type="EMBL" id="SNRW01006061">
    <property type="protein sequence ID" value="KAA6383806.1"/>
    <property type="molecule type" value="Genomic_DNA"/>
</dbReference>
<organism evidence="2 3">
    <name type="scientific">Streblomastix strix</name>
    <dbReference type="NCBI Taxonomy" id="222440"/>
    <lineage>
        <taxon>Eukaryota</taxon>
        <taxon>Metamonada</taxon>
        <taxon>Preaxostyla</taxon>
        <taxon>Oxymonadida</taxon>
        <taxon>Streblomastigidae</taxon>
        <taxon>Streblomastix</taxon>
    </lineage>
</organism>
<dbReference type="InterPro" id="IPR038717">
    <property type="entry name" value="Tc1-like_DDE_dom"/>
</dbReference>
<dbReference type="Gene3D" id="3.30.420.10">
    <property type="entry name" value="Ribonuclease H-like superfamily/Ribonuclease H"/>
    <property type="match status" value="1"/>
</dbReference>
<comment type="caution">
    <text evidence="2">The sequence shown here is derived from an EMBL/GenBank/DDBJ whole genome shotgun (WGS) entry which is preliminary data.</text>
</comment>
<evidence type="ECO:0000313" key="2">
    <source>
        <dbReference type="EMBL" id="KAA6383806.1"/>
    </source>
</evidence>
<evidence type="ECO:0000259" key="1">
    <source>
        <dbReference type="Pfam" id="PF13358"/>
    </source>
</evidence>
<dbReference type="PANTHER" id="PTHR23022">
    <property type="entry name" value="TRANSPOSABLE ELEMENT-RELATED"/>
    <property type="match status" value="1"/>
</dbReference>
<dbReference type="AlphaFoldDB" id="A0A5J4VN52"/>
<reference evidence="2 3" key="1">
    <citation type="submission" date="2019-03" db="EMBL/GenBank/DDBJ databases">
        <title>Single cell metagenomics reveals metabolic interactions within the superorganism composed of flagellate Streblomastix strix and complex community of Bacteroidetes bacteria on its surface.</title>
        <authorList>
            <person name="Treitli S.C."/>
            <person name="Kolisko M."/>
            <person name="Husnik F."/>
            <person name="Keeling P."/>
            <person name="Hampl V."/>
        </authorList>
    </citation>
    <scope>NUCLEOTIDE SEQUENCE [LARGE SCALE GENOMIC DNA]</scope>
    <source>
        <strain evidence="2">ST1C</strain>
    </source>
</reference>
<dbReference type="PANTHER" id="PTHR23022:SF135">
    <property type="entry name" value="SI:DKEY-77F5.3"/>
    <property type="match status" value="1"/>
</dbReference>
<sequence>MPKPLTPKQQKEIRKLRATGMHVRTVARKLKVDKDSVTLYAGLKRVKLQRKIQKKLGRRTVIKSSLKAKVKRSLTKESARSAKILKHRLRTKVSLPSLRKAAQAVGAQFSSQKRSFYLSPYHKQKRVEFAKEMLGNGENWKRYLFVDEKKFPMDGPDGHQMKWNIPGLSPQEPQRSRNYRKQVMIFAGINYERKTSIQFVEDTWKAKDYAGAIKKMFKELRDDNDENDYVLYQDNAPIHTALLTKKVLEENDIQSVQAPSRSPDINPIENAWSQLSRMVYQTRPSYDSTDDLKKAILRCWANLDLKYIANLCQSEPRRLVKVLLANGERIKY</sequence>